<keyword evidence="1" id="KW-0812">Transmembrane</keyword>
<reference evidence="3" key="1">
    <citation type="submission" date="2016-10" db="EMBL/GenBank/DDBJ databases">
        <authorList>
            <person name="Varghese N."/>
            <person name="Submissions S."/>
        </authorList>
    </citation>
    <scope>NUCLEOTIDE SEQUENCE [LARGE SCALE GENOMIC DNA]</scope>
    <source>
        <strain evidence="3">CGMCC 1.6963</strain>
    </source>
</reference>
<name>A0A1H9QYY7_9MICO</name>
<evidence type="ECO:0000313" key="2">
    <source>
        <dbReference type="EMBL" id="SER65684.1"/>
    </source>
</evidence>
<keyword evidence="1" id="KW-0472">Membrane</keyword>
<accession>A0A1H9QYY7</accession>
<protein>
    <submittedName>
        <fullName evidence="2">Uncharacterized protein</fullName>
    </submittedName>
</protein>
<dbReference type="STRING" id="587636.SAMN05216199_0800"/>
<dbReference type="EMBL" id="FOHB01000001">
    <property type="protein sequence ID" value="SER65684.1"/>
    <property type="molecule type" value="Genomic_DNA"/>
</dbReference>
<dbReference type="Proteomes" id="UP000199019">
    <property type="component" value="Unassembled WGS sequence"/>
</dbReference>
<gene>
    <name evidence="2" type="ORF">SAMN05216199_0800</name>
</gene>
<evidence type="ECO:0000313" key="3">
    <source>
        <dbReference type="Proteomes" id="UP000199019"/>
    </source>
</evidence>
<proteinExistence type="predicted"/>
<evidence type="ECO:0000256" key="1">
    <source>
        <dbReference type="SAM" id="Phobius"/>
    </source>
</evidence>
<keyword evidence="3" id="KW-1185">Reference proteome</keyword>
<keyword evidence="1" id="KW-1133">Transmembrane helix</keyword>
<dbReference type="AlphaFoldDB" id="A0A1H9QYY7"/>
<feature type="transmembrane region" description="Helical" evidence="1">
    <location>
        <begin position="45"/>
        <end position="66"/>
    </location>
</feature>
<sequence>MVSLGAEACGGRVIVRNLGCIVTVTGMRIGRNLEIRPLGGAPGCLAMILVSVALSILLTVLLNLLIR</sequence>
<organism evidence="2 3">
    <name type="scientific">Pedococcus cremeus</name>
    <dbReference type="NCBI Taxonomy" id="587636"/>
    <lineage>
        <taxon>Bacteria</taxon>
        <taxon>Bacillati</taxon>
        <taxon>Actinomycetota</taxon>
        <taxon>Actinomycetes</taxon>
        <taxon>Micrococcales</taxon>
        <taxon>Intrasporangiaceae</taxon>
        <taxon>Pedococcus</taxon>
    </lineage>
</organism>